<dbReference type="AlphaFoldDB" id="M8BCT3"/>
<dbReference type="PANTHER" id="PTHR43620">
    <property type="entry name" value="GLYCEROPHOSPHORYL DIESTER PHOSPHODIESTERASE"/>
    <property type="match status" value="1"/>
</dbReference>
<evidence type="ECO:0000256" key="1">
    <source>
        <dbReference type="ARBA" id="ARBA00012247"/>
    </source>
</evidence>
<name>M8BCT3_AEGTA</name>
<organism evidence="6">
    <name type="scientific">Aegilops tauschii</name>
    <name type="common">Tausch's goatgrass</name>
    <name type="synonym">Aegilops squarrosa</name>
    <dbReference type="NCBI Taxonomy" id="37682"/>
    <lineage>
        <taxon>Eukaryota</taxon>
        <taxon>Viridiplantae</taxon>
        <taxon>Streptophyta</taxon>
        <taxon>Embryophyta</taxon>
        <taxon>Tracheophyta</taxon>
        <taxon>Spermatophyta</taxon>
        <taxon>Magnoliopsida</taxon>
        <taxon>Liliopsida</taxon>
        <taxon>Poales</taxon>
        <taxon>Poaceae</taxon>
        <taxon>BOP clade</taxon>
        <taxon>Pooideae</taxon>
        <taxon>Triticodae</taxon>
        <taxon>Triticeae</taxon>
        <taxon>Triticinae</taxon>
        <taxon>Aegilops</taxon>
    </lineage>
</organism>
<evidence type="ECO:0000256" key="3">
    <source>
        <dbReference type="ARBA" id="ARBA00022798"/>
    </source>
</evidence>
<keyword evidence="3" id="KW-0319">Glycerol metabolism</keyword>
<comment type="catalytic activity">
    <reaction evidence="5">
        <text>a sn-glycero-3-phosphodiester + H2O = an alcohol + sn-glycerol 3-phosphate + H(+)</text>
        <dbReference type="Rhea" id="RHEA:12969"/>
        <dbReference type="ChEBI" id="CHEBI:15377"/>
        <dbReference type="ChEBI" id="CHEBI:15378"/>
        <dbReference type="ChEBI" id="CHEBI:30879"/>
        <dbReference type="ChEBI" id="CHEBI:57597"/>
        <dbReference type="ChEBI" id="CHEBI:83408"/>
        <dbReference type="EC" id="3.1.4.46"/>
    </reaction>
</comment>
<evidence type="ECO:0000256" key="2">
    <source>
        <dbReference type="ARBA" id="ARBA00022729"/>
    </source>
</evidence>
<reference evidence="6" key="1">
    <citation type="submission" date="2015-06" db="UniProtKB">
        <authorList>
            <consortium name="EnsemblPlants"/>
        </authorList>
    </citation>
    <scope>IDENTIFICATION</scope>
</reference>
<dbReference type="InterPro" id="IPR017946">
    <property type="entry name" value="PLC-like_Pdiesterase_TIM-brl"/>
</dbReference>
<evidence type="ECO:0000313" key="6">
    <source>
        <dbReference type="EnsemblPlants" id="EMT22700"/>
    </source>
</evidence>
<dbReference type="InterPro" id="IPR030395">
    <property type="entry name" value="GP_PDE_dom"/>
</dbReference>
<dbReference type="GO" id="GO:0006071">
    <property type="term" value="P:glycerol metabolic process"/>
    <property type="evidence" value="ECO:0007669"/>
    <property type="project" value="UniProtKB-KW"/>
</dbReference>
<evidence type="ECO:0000256" key="5">
    <source>
        <dbReference type="ARBA" id="ARBA00047512"/>
    </source>
</evidence>
<proteinExistence type="predicted"/>
<dbReference type="PANTHER" id="PTHR43620:SF34">
    <property type="entry name" value="GLYCEROPHOSPHODIESTER PHOSPHODIESTERASE"/>
    <property type="match status" value="1"/>
</dbReference>
<dbReference type="EnsemblPlants" id="EMT22700">
    <property type="protein sequence ID" value="EMT22700"/>
    <property type="gene ID" value="F775_21339"/>
</dbReference>
<dbReference type="SUPFAM" id="SSF51695">
    <property type="entry name" value="PLC-like phosphodiesterases"/>
    <property type="match status" value="2"/>
</dbReference>
<evidence type="ECO:0000256" key="4">
    <source>
        <dbReference type="ARBA" id="ARBA00022801"/>
    </source>
</evidence>
<dbReference type="GO" id="GO:0006629">
    <property type="term" value="P:lipid metabolic process"/>
    <property type="evidence" value="ECO:0007669"/>
    <property type="project" value="InterPro"/>
</dbReference>
<dbReference type="PROSITE" id="PS51704">
    <property type="entry name" value="GP_PDE"/>
    <property type="match status" value="2"/>
</dbReference>
<keyword evidence="4" id="KW-0378">Hydrolase</keyword>
<dbReference type="GO" id="GO:0008889">
    <property type="term" value="F:glycerophosphodiester phosphodiesterase activity"/>
    <property type="evidence" value="ECO:0007669"/>
    <property type="project" value="UniProtKB-EC"/>
</dbReference>
<dbReference type="Gene3D" id="3.20.20.190">
    <property type="entry name" value="Phosphatidylinositol (PI) phosphodiesterase"/>
    <property type="match status" value="2"/>
</dbReference>
<accession>M8BCT3</accession>
<protein>
    <recommendedName>
        <fullName evidence="1">glycerophosphodiester phosphodiesterase</fullName>
        <ecNumber evidence="1">3.1.4.46</ecNumber>
    </recommendedName>
</protein>
<keyword evidence="2" id="KW-0732">Signal</keyword>
<sequence>MGARYPLVFLILLILHGTKAAPDPPVPGWLTLSGHRPLVIARGGLSGVVPESSQLAYSMAMGGSLCEVVLFCDLQFSSDGVGFCHGSLRLDNSSNIAEMFADRGSTYQVNGRDVQGWFSLDFKSEELHRVLLLQNVLSRSNTFDRTQELLSLDNVVQSVLAQKGELHVIWVNIEYNSFFLEHGLSGEDYILGLPKEFPVTRVSSPEFAFLKSLSGKVRSDIKLIFRFLREDLVEPTTKRTYGELLKDLKAIKAFASGILVPKQFIWPQNKDMYLEPSTSLVKDAHALGLEVYASGFANDDPCMSYNYSYDPSAEILQYIDNSDFSVDGVLTDNPPTASGAIVCMAHTKGNAFVFPIAKAGAPPGGGENTRPLIITHNGASGVFSDSTDLAYQQAVKDGADIIDCWVRMSKDGVAFCLGSTDLNSSTTAATTFLEKMTTVNEIQNKSGIFSFDLLWSEIQTLKRAKQDILLILFCQRFAYTNIDVTCFLFTGAANLVGPFADARLERNPAAKNAGKFMTLAEFLDFAKASNITGILIGIERSCTYRVQHATYLIARSLDVVDAVSKALVKSGYDKETCKQRVLIQSEDAPVLAAFKTFPKFQRVLTIEFDISDASKPSVDEILEFANAVKLRRSSAARVNGFFLEGFTNSLVDRLHAGNLHVYVGVLKNEFMNLAFDYWADPLVEIATDTLSVGADGIVTEFPATAASYFRSPCSNYERKDLPFTINPAEPGGLLQLADRNSVPPAPPPAPVLEPQDILQQQLPVCPNDPMFRTFRCRLGPKETPTGKPEYNINMASLDD</sequence>
<dbReference type="Pfam" id="PF03009">
    <property type="entry name" value="GDPD"/>
    <property type="match status" value="1"/>
</dbReference>
<dbReference type="EC" id="3.1.4.46" evidence="1"/>